<feature type="compositionally biased region" description="Basic residues" evidence="14">
    <location>
        <begin position="1"/>
        <end position="11"/>
    </location>
</feature>
<evidence type="ECO:0000256" key="5">
    <source>
        <dbReference type="ARBA" id="ARBA00022692"/>
    </source>
</evidence>
<evidence type="ECO:0000256" key="3">
    <source>
        <dbReference type="ARBA" id="ARBA00022448"/>
    </source>
</evidence>
<comment type="similarity">
    <text evidence="2 13">Belongs to the amiloride-sensitive sodium channel (TC 1.A.6) family.</text>
</comment>
<evidence type="ECO:0000313" key="17">
    <source>
        <dbReference type="Proteomes" id="UP000827892"/>
    </source>
</evidence>
<keyword evidence="5 13" id="KW-0812">Transmembrane</keyword>
<keyword evidence="4 13" id="KW-0894">Sodium channel</keyword>
<dbReference type="Pfam" id="PF00858">
    <property type="entry name" value="ASC"/>
    <property type="match status" value="2"/>
</dbReference>
<dbReference type="Gene3D" id="1.10.287.770">
    <property type="entry name" value="YojJ-like"/>
    <property type="match status" value="1"/>
</dbReference>
<dbReference type="GO" id="GO:0016020">
    <property type="term" value="C:membrane"/>
    <property type="evidence" value="ECO:0007669"/>
    <property type="project" value="UniProtKB-SubCell"/>
</dbReference>
<comment type="subcellular location">
    <subcellularLocation>
        <location evidence="1">Membrane</location>
        <topology evidence="1">Multi-pass membrane protein</topology>
    </subcellularLocation>
</comment>
<evidence type="ECO:0000256" key="4">
    <source>
        <dbReference type="ARBA" id="ARBA00022461"/>
    </source>
</evidence>
<dbReference type="PANTHER" id="PTHR11690:SF276">
    <property type="entry name" value="DEGENERIN DEG-1"/>
    <property type="match status" value="1"/>
</dbReference>
<feature type="region of interest" description="Disordered" evidence="14">
    <location>
        <begin position="1"/>
        <end position="47"/>
    </location>
</feature>
<feature type="region of interest" description="Disordered" evidence="14">
    <location>
        <begin position="157"/>
        <end position="181"/>
    </location>
</feature>
<reference evidence="16 17" key="1">
    <citation type="submission" date="2022-05" db="EMBL/GenBank/DDBJ databases">
        <title>Chromosome-level reference genomes for two strains of Caenorhabditis briggsae: an improved platform for comparative genomics.</title>
        <authorList>
            <person name="Stevens L."/>
            <person name="Andersen E.C."/>
        </authorList>
    </citation>
    <scope>NUCLEOTIDE SEQUENCE [LARGE SCALE GENOMIC DNA]</scope>
    <source>
        <strain evidence="16">QX1410_ONT</strain>
        <tissue evidence="16">Whole-organism</tissue>
    </source>
</reference>
<keyword evidence="11 13" id="KW-0739">Sodium transport</keyword>
<feature type="transmembrane region" description="Helical" evidence="15">
    <location>
        <begin position="79"/>
        <end position="97"/>
    </location>
</feature>
<evidence type="ECO:0000256" key="6">
    <source>
        <dbReference type="ARBA" id="ARBA00022989"/>
    </source>
</evidence>
<organism evidence="16 17">
    <name type="scientific">Caenorhabditis briggsae</name>
    <dbReference type="NCBI Taxonomy" id="6238"/>
    <lineage>
        <taxon>Eukaryota</taxon>
        <taxon>Metazoa</taxon>
        <taxon>Ecdysozoa</taxon>
        <taxon>Nematoda</taxon>
        <taxon>Chromadorea</taxon>
        <taxon>Rhabditida</taxon>
        <taxon>Rhabditina</taxon>
        <taxon>Rhabditomorpha</taxon>
        <taxon>Rhabditoidea</taxon>
        <taxon>Rhabditidae</taxon>
        <taxon>Peloderinae</taxon>
        <taxon>Caenorhabditis</taxon>
    </lineage>
</organism>
<evidence type="ECO:0000256" key="8">
    <source>
        <dbReference type="ARBA" id="ARBA00023065"/>
    </source>
</evidence>
<evidence type="ECO:0000256" key="9">
    <source>
        <dbReference type="ARBA" id="ARBA00023136"/>
    </source>
</evidence>
<dbReference type="Proteomes" id="UP000827892">
    <property type="component" value="Chromosome X"/>
</dbReference>
<evidence type="ECO:0000256" key="2">
    <source>
        <dbReference type="ARBA" id="ARBA00007193"/>
    </source>
</evidence>
<dbReference type="InterPro" id="IPR020903">
    <property type="entry name" value="ENaC_CS"/>
</dbReference>
<evidence type="ECO:0000256" key="10">
    <source>
        <dbReference type="ARBA" id="ARBA00023180"/>
    </source>
</evidence>
<keyword evidence="6 15" id="KW-1133">Transmembrane helix</keyword>
<feature type="compositionally biased region" description="Low complexity" evidence="14">
    <location>
        <begin position="350"/>
        <end position="371"/>
    </location>
</feature>
<feature type="compositionally biased region" description="Basic and acidic residues" evidence="14">
    <location>
        <begin position="12"/>
        <end position="35"/>
    </location>
</feature>
<keyword evidence="3 13" id="KW-0813">Transport</keyword>
<evidence type="ECO:0000256" key="7">
    <source>
        <dbReference type="ARBA" id="ARBA00023053"/>
    </source>
</evidence>
<feature type="region of interest" description="Disordered" evidence="14">
    <location>
        <begin position="350"/>
        <end position="446"/>
    </location>
</feature>
<feature type="transmembrane region" description="Helical" evidence="15">
    <location>
        <begin position="778"/>
        <end position="804"/>
    </location>
</feature>
<feature type="compositionally biased region" description="Low complexity" evidence="14">
    <location>
        <begin position="378"/>
        <end position="444"/>
    </location>
</feature>
<dbReference type="NCBIfam" id="TIGR00867">
    <property type="entry name" value="deg-1"/>
    <property type="match status" value="1"/>
</dbReference>
<evidence type="ECO:0000256" key="15">
    <source>
        <dbReference type="SAM" id="Phobius"/>
    </source>
</evidence>
<accession>A0AAE8ZZ27</accession>
<keyword evidence="8 13" id="KW-0406">Ion transport</keyword>
<sequence>MSSQHSKTKKTPGREDYIYSHDIPKNEKNGGEKFHGSPTKSNNFNQSKDDETMKAKMMDFCDKTTAHGAKRVLIARNSFSKLMWGLIIFSFLLMFAYQASKLILKFNAHEKITDISLKFDDVEFPAITFCNLNPYKKSLVMMVPSIRDTMDVYDNAKTHSKTEGDKKKPKISRKQHSDASQQMVRKLFAEEIEEGMAELKKSNLTLQMSNQAARNLTARRRSQRSVENRRYEAIEAHCKCVGNIGMECIRFESPPRDPGSKCICTYDRDMEVAWPCFNISVWYDHECPLCHDDGYCELSLPNGVTSSDKWPCMCRNRGDTTSRDDTPYCIGKAGTGKIEIRKLWLENNMTTTTTTTTTTPPPTTTTTTTTTTPPPTTEPSTTTSTSTSTSTTTTTTPRPTTTTTSTTTTTTTPRPTTTTSTTTTSSTTTTEPATTTTTPYPTRPNQRAIVSNPETIKAMGFQGMTDGVAMLTRAKENLMFTMAALSDKQRIALSQSKHEFIEMCSFNGKECDIDEDFRLHVDPEFGNCFTFNYDVDNNYTSSRAGPMYGIRVLLFVNTSDYMSTSESSGVRLAIHPPTEYPFPDTFGYSAPVGFASSFGIKKKVMQRLPAPYGECVETKKVTDGNYIYSGYDYHPEGCHRSCFQNGLIDDCSCGDPRFPVPEGYKHCSAFNATARACLERNIGSVGDFHHITEKMDKCVCKQSCEEIIHEVTFSCSKWPSGATDLGDCEGMTENECEQYYRLNAAMIEVFYEQLNYELLQESEAYGLVNLIADFGGHLGLWLGFSVITVMEVCVLLVDMISLFFKSRHEEKLLRESTRRKDIPEDKRQITIGTAKKNDALVSI</sequence>
<keyword evidence="10" id="KW-0325">Glycoprotein</keyword>
<evidence type="ECO:0000256" key="1">
    <source>
        <dbReference type="ARBA" id="ARBA00004141"/>
    </source>
</evidence>
<dbReference type="InterPro" id="IPR001873">
    <property type="entry name" value="ENaC"/>
</dbReference>
<evidence type="ECO:0000256" key="11">
    <source>
        <dbReference type="ARBA" id="ARBA00023201"/>
    </source>
</evidence>
<feature type="compositionally biased region" description="Basic and acidic residues" evidence="14">
    <location>
        <begin position="157"/>
        <end position="166"/>
    </location>
</feature>
<dbReference type="EMBL" id="CP090896">
    <property type="protein sequence ID" value="ULT83238.1"/>
    <property type="molecule type" value="Genomic_DNA"/>
</dbReference>
<evidence type="ECO:0000313" key="16">
    <source>
        <dbReference type="EMBL" id="ULT83238.1"/>
    </source>
</evidence>
<evidence type="ECO:0000256" key="12">
    <source>
        <dbReference type="ARBA" id="ARBA00023303"/>
    </source>
</evidence>
<dbReference type="PRINTS" id="PR01078">
    <property type="entry name" value="AMINACHANNEL"/>
</dbReference>
<dbReference type="GO" id="GO:0005272">
    <property type="term" value="F:sodium channel activity"/>
    <property type="evidence" value="ECO:0007669"/>
    <property type="project" value="UniProtKB-KW"/>
</dbReference>
<dbReference type="PROSITE" id="PS01206">
    <property type="entry name" value="ASC"/>
    <property type="match status" value="1"/>
</dbReference>
<evidence type="ECO:0000256" key="13">
    <source>
        <dbReference type="RuleBase" id="RU000679"/>
    </source>
</evidence>
<evidence type="ECO:0008006" key="18">
    <source>
        <dbReference type="Google" id="ProtNLM"/>
    </source>
</evidence>
<dbReference type="AlphaFoldDB" id="A0AAE8ZZ27"/>
<dbReference type="FunFam" id="1.10.287.770:FF:000001">
    <property type="entry name" value="Acid-sensing ion channel subunit 1"/>
    <property type="match status" value="1"/>
</dbReference>
<protein>
    <recommendedName>
        <fullName evidence="18">Degenerin deg-1</fullName>
    </recommendedName>
</protein>
<dbReference type="FunFam" id="2.60.470.10:FF:000004">
    <property type="entry name" value="Degenerin unc-8"/>
    <property type="match status" value="1"/>
</dbReference>
<dbReference type="InterPro" id="IPR004726">
    <property type="entry name" value="Deg-1"/>
</dbReference>
<dbReference type="Gene3D" id="2.60.470.10">
    <property type="entry name" value="Acid-sensing ion channels like domains"/>
    <property type="match status" value="1"/>
</dbReference>
<evidence type="ECO:0000256" key="14">
    <source>
        <dbReference type="SAM" id="MobiDB-lite"/>
    </source>
</evidence>
<keyword evidence="9 15" id="KW-0472">Membrane</keyword>
<gene>
    <name evidence="16" type="ORF">L3Y34_012469</name>
</gene>
<proteinExistence type="inferred from homology"/>
<keyword evidence="12 13" id="KW-0407">Ion channel</keyword>
<keyword evidence="7" id="KW-0915">Sodium</keyword>
<dbReference type="PANTHER" id="PTHR11690">
    <property type="entry name" value="AMILORIDE-SENSITIVE SODIUM CHANNEL-RELATED"/>
    <property type="match status" value="1"/>
</dbReference>
<name>A0AAE8ZZ27_CAEBR</name>